<protein>
    <submittedName>
        <fullName evidence="2">Acetyltransferase, GNAT family</fullName>
    </submittedName>
</protein>
<evidence type="ECO:0000259" key="1">
    <source>
        <dbReference type="PROSITE" id="PS51186"/>
    </source>
</evidence>
<dbReference type="PATRIC" id="fig|1423786.4.peg.1694"/>
<keyword evidence="2" id="KW-0808">Transferase</keyword>
<dbReference type="Pfam" id="PF00583">
    <property type="entry name" value="Acetyltransf_1"/>
    <property type="match status" value="1"/>
</dbReference>
<proteinExistence type="predicted"/>
<sequence length="171" mass="18944">MGEEVDFRLAKPADAKALLALLSQLQQESDTFLVDSNFDSLTIDQEAKQIKMIAQSKRNLIALAVLGTTPIGIVTVDNLRDNQGEVGVAVLKAYQGFTIGTNLVDLAIEWATTFSQLQELFLTVFESNAPAVHIYQKLGFKVTGKGRLHDRPMLEMRLKLADHDRPDSDED</sequence>
<reference evidence="2 3" key="1">
    <citation type="journal article" date="2015" name="Genome Announc.">
        <title>Expanding the biotechnology potential of lactobacilli through comparative genomics of 213 strains and associated genera.</title>
        <authorList>
            <person name="Sun Z."/>
            <person name="Harris H.M."/>
            <person name="McCann A."/>
            <person name="Guo C."/>
            <person name="Argimon S."/>
            <person name="Zhang W."/>
            <person name="Yang X."/>
            <person name="Jeffery I.B."/>
            <person name="Cooney J.C."/>
            <person name="Kagawa T.F."/>
            <person name="Liu W."/>
            <person name="Song Y."/>
            <person name="Salvetti E."/>
            <person name="Wrobel A."/>
            <person name="Rasinkangas P."/>
            <person name="Parkhill J."/>
            <person name="Rea M.C."/>
            <person name="O'Sullivan O."/>
            <person name="Ritari J."/>
            <person name="Douillard F.P."/>
            <person name="Paul Ross R."/>
            <person name="Yang R."/>
            <person name="Briner A.E."/>
            <person name="Felis G.E."/>
            <person name="de Vos W.M."/>
            <person name="Barrangou R."/>
            <person name="Klaenhammer T.R."/>
            <person name="Caufield P.W."/>
            <person name="Cui Y."/>
            <person name="Zhang H."/>
            <person name="O'Toole P.W."/>
        </authorList>
    </citation>
    <scope>NUCLEOTIDE SEQUENCE [LARGE SCALE GENOMIC DNA]</scope>
    <source>
        <strain evidence="2 3">DSM 18390</strain>
    </source>
</reference>
<organism evidence="2 3">
    <name type="scientific">Lentilactobacillus parafarraginis DSM 18390 = JCM 14109</name>
    <dbReference type="NCBI Taxonomy" id="1423786"/>
    <lineage>
        <taxon>Bacteria</taxon>
        <taxon>Bacillati</taxon>
        <taxon>Bacillota</taxon>
        <taxon>Bacilli</taxon>
        <taxon>Lactobacillales</taxon>
        <taxon>Lactobacillaceae</taxon>
        <taxon>Lentilactobacillus</taxon>
    </lineage>
</organism>
<gene>
    <name evidence="2" type="ORF">FD47_GL001590</name>
</gene>
<feature type="domain" description="N-acetyltransferase" evidence="1">
    <location>
        <begin position="5"/>
        <end position="161"/>
    </location>
</feature>
<dbReference type="InterPro" id="IPR016181">
    <property type="entry name" value="Acyl_CoA_acyltransferase"/>
</dbReference>
<dbReference type="PANTHER" id="PTHR43415:SF3">
    <property type="entry name" value="GNAT-FAMILY ACETYLTRANSFERASE"/>
    <property type="match status" value="1"/>
</dbReference>
<evidence type="ECO:0000313" key="2">
    <source>
        <dbReference type="EMBL" id="KRM43360.1"/>
    </source>
</evidence>
<dbReference type="SUPFAM" id="SSF55729">
    <property type="entry name" value="Acyl-CoA N-acyltransferases (Nat)"/>
    <property type="match status" value="1"/>
</dbReference>
<dbReference type="Proteomes" id="UP000051010">
    <property type="component" value="Unassembled WGS sequence"/>
</dbReference>
<dbReference type="Gene3D" id="3.40.630.30">
    <property type="match status" value="1"/>
</dbReference>
<dbReference type="RefSeq" id="WP_054735020.1">
    <property type="nucleotide sequence ID" value="NZ_AZFZ01000035.1"/>
</dbReference>
<accession>A0A0R1YLK6</accession>
<dbReference type="EMBL" id="AZFZ01000035">
    <property type="protein sequence ID" value="KRM43360.1"/>
    <property type="molecule type" value="Genomic_DNA"/>
</dbReference>
<evidence type="ECO:0000313" key="3">
    <source>
        <dbReference type="Proteomes" id="UP000051010"/>
    </source>
</evidence>
<dbReference type="PROSITE" id="PS51186">
    <property type="entry name" value="GNAT"/>
    <property type="match status" value="1"/>
</dbReference>
<dbReference type="PANTHER" id="PTHR43415">
    <property type="entry name" value="SPERMIDINE N(1)-ACETYLTRANSFERASE"/>
    <property type="match status" value="1"/>
</dbReference>
<dbReference type="AlphaFoldDB" id="A0A0R1YLK6"/>
<name>A0A0R1YLK6_9LACO</name>
<dbReference type="CDD" id="cd04301">
    <property type="entry name" value="NAT_SF"/>
    <property type="match status" value="1"/>
</dbReference>
<comment type="caution">
    <text evidence="2">The sequence shown here is derived from an EMBL/GenBank/DDBJ whole genome shotgun (WGS) entry which is preliminary data.</text>
</comment>
<dbReference type="GO" id="GO:0016747">
    <property type="term" value="F:acyltransferase activity, transferring groups other than amino-acyl groups"/>
    <property type="evidence" value="ECO:0007669"/>
    <property type="project" value="InterPro"/>
</dbReference>
<dbReference type="InterPro" id="IPR000182">
    <property type="entry name" value="GNAT_dom"/>
</dbReference>